<dbReference type="Pfam" id="PF00361">
    <property type="entry name" value="Proton_antipo_M"/>
    <property type="match status" value="1"/>
</dbReference>
<feature type="transmembrane region" description="Helical" evidence="8">
    <location>
        <begin position="269"/>
        <end position="294"/>
    </location>
</feature>
<evidence type="ECO:0000256" key="2">
    <source>
        <dbReference type="ARBA" id="ARBA00022475"/>
    </source>
</evidence>
<feature type="transmembrane region" description="Helical" evidence="8">
    <location>
        <begin position="106"/>
        <end position="123"/>
    </location>
</feature>
<evidence type="ECO:0000256" key="5">
    <source>
        <dbReference type="ARBA" id="ARBA00023002"/>
    </source>
</evidence>
<feature type="transmembrane region" description="Helical" evidence="8">
    <location>
        <begin position="450"/>
        <end position="470"/>
    </location>
</feature>
<feature type="transmembrane region" description="Helical" evidence="8">
    <location>
        <begin position="314"/>
        <end position="336"/>
    </location>
</feature>
<evidence type="ECO:0000256" key="1">
    <source>
        <dbReference type="ARBA" id="ARBA00004651"/>
    </source>
</evidence>
<comment type="subcellular location">
    <subcellularLocation>
        <location evidence="1">Cell membrane</location>
        <topology evidence="1">Multi-pass membrane protein</topology>
    </subcellularLocation>
    <subcellularLocation>
        <location evidence="7">Membrane</location>
        <topology evidence="7">Multi-pass membrane protein</topology>
    </subcellularLocation>
</comment>
<comment type="caution">
    <text evidence="10">The sequence shown here is derived from an EMBL/GenBank/DDBJ whole genome shotgun (WGS) entry which is preliminary data.</text>
</comment>
<name>A0ABW2AJ05_9MICO</name>
<feature type="transmembrane region" description="Helical" evidence="8">
    <location>
        <begin position="410"/>
        <end position="429"/>
    </location>
</feature>
<feature type="transmembrane region" description="Helical" evidence="8">
    <location>
        <begin position="63"/>
        <end position="85"/>
    </location>
</feature>
<feature type="transmembrane region" description="Helical" evidence="8">
    <location>
        <begin position="244"/>
        <end position="263"/>
    </location>
</feature>
<keyword evidence="3 7" id="KW-0812">Transmembrane</keyword>
<evidence type="ECO:0000256" key="8">
    <source>
        <dbReference type="SAM" id="Phobius"/>
    </source>
</evidence>
<keyword evidence="5" id="KW-0560">Oxidoreductase</keyword>
<evidence type="ECO:0000256" key="7">
    <source>
        <dbReference type="RuleBase" id="RU000320"/>
    </source>
</evidence>
<organism evidence="10 11">
    <name type="scientific">Flexivirga alba</name>
    <dbReference type="NCBI Taxonomy" id="702742"/>
    <lineage>
        <taxon>Bacteria</taxon>
        <taxon>Bacillati</taxon>
        <taxon>Actinomycetota</taxon>
        <taxon>Actinomycetes</taxon>
        <taxon>Micrococcales</taxon>
        <taxon>Dermacoccaceae</taxon>
        <taxon>Flexivirga</taxon>
    </lineage>
</organism>
<sequence>MTGCLIALLLIPLAAAGLSATLRGWAGHAVTIAAGLASCALVASMWTSVGRGAIGVGFLRVDAVSMVFLLGTSFLYAVVAVYTAGYLRAELAQRTPRAGLRYQRRFLLGINLFVWAMLFAPSVNGLALVWVGVEVTTIVSAVLVAIDDTEAAAEAAWKYVLIASCGLGIALLATIFMYYAGAQVLGESYDLSFPQLLAHAGQLPATPVRLAFVLAVIGFGTKVGLFPVHTWLPDAHAEAPTPLSALLSGSLLAVSFYAILRFYQVTAAAVGAGFAGGVLLVFGVLTLLLAALYLLDQRNLKRLLAYSSVEHMGILAIGVSFGNPIALFGVMLHVLVHAAGKGGAFLSAGAIVQGFGTKRLARIHGAFERMPWTASVFVIAIFALCGMPPFGIFRSEFLVIQGGFSAHHTASAALLVVLVTGAFIGLAATTTRSVASGPADATSTRHEANALMVVPAVACVLALLLIGVWVPGPVATVLHNAAFELTGGGHGAG</sequence>
<proteinExistence type="predicted"/>
<feature type="domain" description="NADH:quinone oxidoreductase/Mrp antiporter transmembrane" evidence="9">
    <location>
        <begin position="125"/>
        <end position="417"/>
    </location>
</feature>
<dbReference type="InterPro" id="IPR052175">
    <property type="entry name" value="ComplexI-like_HydComp"/>
</dbReference>
<evidence type="ECO:0000259" key="9">
    <source>
        <dbReference type="Pfam" id="PF00361"/>
    </source>
</evidence>
<dbReference type="EMBL" id="JBHSWH010000001">
    <property type="protein sequence ID" value="MFC6706564.1"/>
    <property type="molecule type" value="Genomic_DNA"/>
</dbReference>
<accession>A0ABW2AJ05</accession>
<dbReference type="PRINTS" id="PR01437">
    <property type="entry name" value="NUOXDRDTASE4"/>
</dbReference>
<evidence type="ECO:0000313" key="10">
    <source>
        <dbReference type="EMBL" id="MFC6706564.1"/>
    </source>
</evidence>
<dbReference type="InterPro" id="IPR001750">
    <property type="entry name" value="ND/Mrp_TM"/>
</dbReference>
<feature type="transmembrane region" description="Helical" evidence="8">
    <location>
        <begin position="129"/>
        <end position="147"/>
    </location>
</feature>
<dbReference type="PANTHER" id="PTHR42682">
    <property type="entry name" value="HYDROGENASE-4 COMPONENT F"/>
    <property type="match status" value="1"/>
</dbReference>
<evidence type="ECO:0000256" key="4">
    <source>
        <dbReference type="ARBA" id="ARBA00022989"/>
    </source>
</evidence>
<feature type="transmembrane region" description="Helical" evidence="8">
    <location>
        <begin position="159"/>
        <end position="180"/>
    </location>
</feature>
<evidence type="ECO:0000313" key="11">
    <source>
        <dbReference type="Proteomes" id="UP001596298"/>
    </source>
</evidence>
<dbReference type="Proteomes" id="UP001596298">
    <property type="component" value="Unassembled WGS sequence"/>
</dbReference>
<dbReference type="RefSeq" id="WP_382403230.1">
    <property type="nucleotide sequence ID" value="NZ_JBHSWH010000001.1"/>
</dbReference>
<feature type="transmembrane region" description="Helical" evidence="8">
    <location>
        <begin position="372"/>
        <end position="390"/>
    </location>
</feature>
<keyword evidence="4 8" id="KW-1133">Transmembrane helix</keyword>
<keyword evidence="6 8" id="KW-0472">Membrane</keyword>
<reference evidence="11" key="1">
    <citation type="journal article" date="2019" name="Int. J. Syst. Evol. Microbiol.">
        <title>The Global Catalogue of Microorganisms (GCM) 10K type strain sequencing project: providing services to taxonomists for standard genome sequencing and annotation.</title>
        <authorList>
            <consortium name="The Broad Institute Genomics Platform"/>
            <consortium name="The Broad Institute Genome Sequencing Center for Infectious Disease"/>
            <person name="Wu L."/>
            <person name="Ma J."/>
        </authorList>
    </citation>
    <scope>NUCLEOTIDE SEQUENCE [LARGE SCALE GENOMIC DNA]</scope>
    <source>
        <strain evidence="11">CCUG 58127</strain>
    </source>
</reference>
<keyword evidence="2" id="KW-1003">Cell membrane</keyword>
<dbReference type="InterPro" id="IPR003918">
    <property type="entry name" value="NADH_UbQ_OxRdtase"/>
</dbReference>
<protein>
    <submittedName>
        <fullName evidence="10">Proton-conducting transporter membrane subunit</fullName>
    </submittedName>
</protein>
<keyword evidence="11" id="KW-1185">Reference proteome</keyword>
<gene>
    <name evidence="10" type="ORF">ACFQDH_15195</name>
</gene>
<evidence type="ECO:0000256" key="3">
    <source>
        <dbReference type="ARBA" id="ARBA00022692"/>
    </source>
</evidence>
<evidence type="ECO:0000256" key="6">
    <source>
        <dbReference type="ARBA" id="ARBA00023136"/>
    </source>
</evidence>
<dbReference type="PANTHER" id="PTHR42682:SF5">
    <property type="entry name" value="HYDROGENASE-4 COMPONENT F"/>
    <property type="match status" value="1"/>
</dbReference>